<organism evidence="1 2">
    <name type="scientific">Scheffersomyces spartinae</name>
    <dbReference type="NCBI Taxonomy" id="45513"/>
    <lineage>
        <taxon>Eukaryota</taxon>
        <taxon>Fungi</taxon>
        <taxon>Dikarya</taxon>
        <taxon>Ascomycota</taxon>
        <taxon>Saccharomycotina</taxon>
        <taxon>Pichiomycetes</taxon>
        <taxon>Debaryomycetaceae</taxon>
        <taxon>Scheffersomyces</taxon>
    </lineage>
</organism>
<name>A0A9P7V7G5_9ASCO</name>
<comment type="caution">
    <text evidence="1">The sequence shown here is derived from an EMBL/GenBank/DDBJ whole genome shotgun (WGS) entry which is preliminary data.</text>
</comment>
<protein>
    <submittedName>
        <fullName evidence="1">Uncharacterized protein</fullName>
    </submittedName>
</protein>
<dbReference type="InterPro" id="IPR055334">
    <property type="entry name" value="PEX8-like"/>
</dbReference>
<dbReference type="EMBL" id="JAHMUF010000017">
    <property type="protein sequence ID" value="KAG7192587.1"/>
    <property type="molecule type" value="Genomic_DNA"/>
</dbReference>
<dbReference type="PANTHER" id="PTHR39214:SF1">
    <property type="entry name" value="MICROBODY (PEROXISOME) BIOGENESIS PROTEIN PEROXIN 8 (EUROFUNG)"/>
    <property type="match status" value="1"/>
</dbReference>
<dbReference type="PANTHER" id="PTHR39214">
    <property type="entry name" value="MICROBODY (PEROXISOME) BIOGENESIS PROTEIN PEROXIN 8 (EUROFUNG)"/>
    <property type="match status" value="1"/>
</dbReference>
<dbReference type="GeneID" id="66115061"/>
<gene>
    <name evidence="1" type="ORF">KQ657_001687</name>
</gene>
<evidence type="ECO:0000313" key="2">
    <source>
        <dbReference type="Proteomes" id="UP000790833"/>
    </source>
</evidence>
<dbReference type="Proteomes" id="UP000790833">
    <property type="component" value="Unassembled WGS sequence"/>
</dbReference>
<evidence type="ECO:0000313" key="1">
    <source>
        <dbReference type="EMBL" id="KAG7192587.1"/>
    </source>
</evidence>
<proteinExistence type="predicted"/>
<dbReference type="AlphaFoldDB" id="A0A9P7V7G5"/>
<reference evidence="1" key="1">
    <citation type="submission" date="2021-03" db="EMBL/GenBank/DDBJ databases">
        <authorList>
            <person name="Palmer J.M."/>
        </authorList>
    </citation>
    <scope>NUCLEOTIDE SEQUENCE</scope>
    <source>
        <strain evidence="1">ARV_011</strain>
    </source>
</reference>
<keyword evidence="2" id="KW-1185">Reference proteome</keyword>
<dbReference type="OrthoDB" id="2357318at2759"/>
<accession>A0A9P7V7G5</accession>
<sequence length="736" mass="84367">MSNLYNQLGPQGRALLNRQPPGSNQTVVYENDNPVPQDLDFLVNELRSPYPDTTIQKIMGFMYHYLPFIKLEYNLRIVLSSFLNNSVTFGVVAPPFEESYQIVELFRAVAEKKLKVSQPTLSIKTWYSVVTRELVNFVAYNPFQNSWKVIPVIAGLMLAKSIRYEVCSGVEYGWFFRETDEKLHRLFVECLRNSLTGYQSKDVVNLVLMSYAVVFNREDASVKSYTGNVAPEFMISKLVELIFSSEYPLSANAYRELLKLDIHSTDVEEAQVQKILLLPVVRNLNKLSFLLEAYLASLPRTSSLKSLKLVEAGLDTVLSFNKELFQRVSGSVLNRDPLSCAQTPLESHCWFFLKNVLFTEVIMFQGILSRLLVPPPRKQSLHFFSRQFDDTAECKKLSFMILYNLFYTNFILLSVGQGGFDNYNFVYYLTVELALNSPDVEPMEAFTSSIVTHDLNCCLPEMLNADYLVISKALFILGLWESYVQHKSANVRFIKEIIYPFCWKIVTNRQFTNPEMVEGCHSVLLICLSNGTWLNSSSTSIKETLEYVGVLDSQFPQLISSQQLSIAIESIGKRLLSSPIQYDNTSIHANSGEEVLDFYYFRCSNTTPGIMIPQTSLTTLESFPSARPDIEITSPSAVGPIQYQMADRVIPETTREAKIVAFIRLVPYIPLSTFERWLNKVLSLVQHSNRAEQEYLLKMYWRVLSENLDSNRSDLAMRWWYERKRIPETGLIKSMI</sequence>
<dbReference type="RefSeq" id="XP_043048137.1">
    <property type="nucleotide sequence ID" value="XM_043192473.1"/>
</dbReference>